<protein>
    <recommendedName>
        <fullName evidence="4">NACHT-NTPase and P-loop NTPases N-terminal domain-containing protein</fullName>
    </recommendedName>
</protein>
<feature type="compositionally biased region" description="Basic residues" evidence="1">
    <location>
        <begin position="182"/>
        <end position="194"/>
    </location>
</feature>
<feature type="region of interest" description="Disordered" evidence="1">
    <location>
        <begin position="181"/>
        <end position="213"/>
    </location>
</feature>
<evidence type="ECO:0000313" key="2">
    <source>
        <dbReference type="EMBL" id="RYO86051.1"/>
    </source>
</evidence>
<feature type="compositionally biased region" description="Polar residues" evidence="1">
    <location>
        <begin position="195"/>
        <end position="213"/>
    </location>
</feature>
<reference evidence="2 3" key="1">
    <citation type="submission" date="2018-06" db="EMBL/GenBank/DDBJ databases">
        <title>Complete Genomes of Monosporascus.</title>
        <authorList>
            <person name="Robinson A.J."/>
            <person name="Natvig D.O."/>
        </authorList>
    </citation>
    <scope>NUCLEOTIDE SEQUENCE [LARGE SCALE GENOMIC DNA]</scope>
    <source>
        <strain evidence="2 3">CBS 609.92</strain>
    </source>
</reference>
<dbReference type="EMBL" id="QJNS01000123">
    <property type="protein sequence ID" value="RYO86051.1"/>
    <property type="molecule type" value="Genomic_DNA"/>
</dbReference>
<organism evidence="2 3">
    <name type="scientific">Monosporascus cannonballus</name>
    <dbReference type="NCBI Taxonomy" id="155416"/>
    <lineage>
        <taxon>Eukaryota</taxon>
        <taxon>Fungi</taxon>
        <taxon>Dikarya</taxon>
        <taxon>Ascomycota</taxon>
        <taxon>Pezizomycotina</taxon>
        <taxon>Sordariomycetes</taxon>
        <taxon>Xylariomycetidae</taxon>
        <taxon>Xylariales</taxon>
        <taxon>Xylariales incertae sedis</taxon>
        <taxon>Monosporascus</taxon>
    </lineage>
</organism>
<sequence length="323" mass="36052">MYRSKSQDLQAAGGLPQMEGFAAAAAAIQLAQCGIEIAAFLTGIRRKALEAPARFAQYHRQVDQVVITAKRIEQNPTLQIPEVHFYISETLREVRRVQHTIEKFSNSSHKRRYWKAITGNSERKVIESLERAHRTMSKLCLFVEVVSTERLNNLQGDVDYLVSQATERSSCAGAVVPYRKPPEKRRKRKAKARSTAKNALRRQTSSNRMSNTADTRVRLETGSHVVRGGTFIDCEWTTLGNTSSATTPDTPDAPCMEGHIYEDLKFERPIGLHIGNTGPGLQGHEIINPDVRDGKGVVIGDYSDLGVKGESFEKILNLVVHRN</sequence>
<comment type="caution">
    <text evidence="2">The sequence shown here is derived from an EMBL/GenBank/DDBJ whole genome shotgun (WGS) entry which is preliminary data.</text>
</comment>
<gene>
    <name evidence="2" type="ORF">DL762_004929</name>
</gene>
<name>A0ABY0H7H4_9PEZI</name>
<evidence type="ECO:0008006" key="4">
    <source>
        <dbReference type="Google" id="ProtNLM"/>
    </source>
</evidence>
<accession>A0ABY0H7H4</accession>
<dbReference type="Proteomes" id="UP000294003">
    <property type="component" value="Unassembled WGS sequence"/>
</dbReference>
<keyword evidence="3" id="KW-1185">Reference proteome</keyword>
<evidence type="ECO:0000313" key="3">
    <source>
        <dbReference type="Proteomes" id="UP000294003"/>
    </source>
</evidence>
<proteinExistence type="predicted"/>
<evidence type="ECO:0000256" key="1">
    <source>
        <dbReference type="SAM" id="MobiDB-lite"/>
    </source>
</evidence>